<gene>
    <name evidence="1" type="ORF">AA309_05490</name>
</gene>
<dbReference type="RefSeq" id="WP_047187979.1">
    <property type="nucleotide sequence ID" value="NZ_LCYG01000016.1"/>
</dbReference>
<dbReference type="Proteomes" id="UP000035489">
    <property type="component" value="Unassembled WGS sequence"/>
</dbReference>
<dbReference type="OrthoDB" id="570199at2"/>
<protein>
    <recommendedName>
        <fullName evidence="3">Nuclease</fullName>
    </recommendedName>
</protein>
<accession>A0A0H1RFG6</accession>
<dbReference type="STRING" id="1225564.AA309_05490"/>
<dbReference type="CDD" id="cd22341">
    <property type="entry name" value="NucS-like"/>
    <property type="match status" value="1"/>
</dbReference>
<dbReference type="InterPro" id="IPR002793">
    <property type="entry name" value="Endonuclease_NucS"/>
</dbReference>
<evidence type="ECO:0000313" key="1">
    <source>
        <dbReference type="EMBL" id="KLK93935.1"/>
    </source>
</evidence>
<dbReference type="GO" id="GO:0004519">
    <property type="term" value="F:endonuclease activity"/>
    <property type="evidence" value="ECO:0007669"/>
    <property type="project" value="InterPro"/>
</dbReference>
<dbReference type="AlphaFoldDB" id="A0A0H1RFG6"/>
<reference evidence="1 2" key="1">
    <citation type="submission" date="2015-05" db="EMBL/GenBank/DDBJ databases">
        <title>Draft genome sequence of Microvirga vignae strain BR3299, a novel nitrogen fixing bacteria isolated from Brazil semi-aired region.</title>
        <authorList>
            <person name="Zilli J.E."/>
            <person name="Passos S.R."/>
            <person name="Leite J."/>
            <person name="Baldani J.I."/>
            <person name="Xavier G.R."/>
            <person name="Rumjaneck N.G."/>
            <person name="Simoes-Araujo J.L."/>
        </authorList>
    </citation>
    <scope>NUCLEOTIDE SEQUENCE [LARGE SCALE GENOMIC DNA]</scope>
    <source>
        <strain evidence="1 2">BR3299</strain>
    </source>
</reference>
<dbReference type="Gene3D" id="3.40.1350.10">
    <property type="match status" value="1"/>
</dbReference>
<comment type="caution">
    <text evidence="1">The sequence shown here is derived from an EMBL/GenBank/DDBJ whole genome shotgun (WGS) entry which is preliminary data.</text>
</comment>
<dbReference type="PATRIC" id="fig|1225564.3.peg.1563"/>
<dbReference type="EMBL" id="LCYG01000016">
    <property type="protein sequence ID" value="KLK93935.1"/>
    <property type="molecule type" value="Genomic_DNA"/>
</dbReference>
<evidence type="ECO:0008006" key="3">
    <source>
        <dbReference type="Google" id="ProtNLM"/>
    </source>
</evidence>
<keyword evidence="2" id="KW-1185">Reference proteome</keyword>
<name>A0A0H1RFG6_9HYPH</name>
<organism evidence="1 2">
    <name type="scientific">Microvirga vignae</name>
    <dbReference type="NCBI Taxonomy" id="1225564"/>
    <lineage>
        <taxon>Bacteria</taxon>
        <taxon>Pseudomonadati</taxon>
        <taxon>Pseudomonadota</taxon>
        <taxon>Alphaproteobacteria</taxon>
        <taxon>Hyphomicrobiales</taxon>
        <taxon>Methylobacteriaceae</taxon>
        <taxon>Microvirga</taxon>
    </lineage>
</organism>
<dbReference type="InterPro" id="IPR011856">
    <property type="entry name" value="tRNA_endonuc-like_dom_sf"/>
</dbReference>
<evidence type="ECO:0000313" key="2">
    <source>
        <dbReference type="Proteomes" id="UP000035489"/>
    </source>
</evidence>
<proteinExistence type="predicted"/>
<dbReference type="GO" id="GO:0003676">
    <property type="term" value="F:nucleic acid binding"/>
    <property type="evidence" value="ECO:0007669"/>
    <property type="project" value="InterPro"/>
</dbReference>
<sequence length="351" mass="40057">MTSLWRVDSGRLIPVTKSKLDTERQLEEWIERDPTMLDPDLMIIGRQVETGFGRIDLLGVASDGSLRVIELKRDRTPREVIAQVLDYASWVTKLTTPDVHRLAEEYFRSKNISETFAQRFRSTFDTALPDPLNTTHGLLIVASSLDPSSQRIVEYLSEVHGVAINTAFFNVFSDQDRVYVSADWLLDQQSVIERTETRTKAPWSGIWYGNVGEGPHRSWEDMRRYGFLAAGNGRLYSSKLELLNVGDAIFVYQKRQGYVGYGIISGSVIRARDYTVDGKPLFDLPLLQPNLKHDADDPDLAEYLVPIKWERTYSFEQAKTFPGAFANQNIVCRLRDQATLDFLYDSFGIVR</sequence>